<reference evidence="3" key="1">
    <citation type="journal article" date="2019" name="Int. J. Syst. Evol. Microbiol.">
        <title>The Global Catalogue of Microorganisms (GCM) 10K type strain sequencing project: providing services to taxonomists for standard genome sequencing and annotation.</title>
        <authorList>
            <consortium name="The Broad Institute Genomics Platform"/>
            <consortium name="The Broad Institute Genome Sequencing Center for Infectious Disease"/>
            <person name="Wu L."/>
            <person name="Ma J."/>
        </authorList>
    </citation>
    <scope>NUCLEOTIDE SEQUENCE [LARGE SCALE GENOMIC DNA]</scope>
    <source>
        <strain evidence="3">JCM 17017</strain>
    </source>
</reference>
<evidence type="ECO:0000313" key="2">
    <source>
        <dbReference type="EMBL" id="GAA3792462.1"/>
    </source>
</evidence>
<keyword evidence="3" id="KW-1185">Reference proteome</keyword>
<dbReference type="EMBL" id="BAABCM010000001">
    <property type="protein sequence ID" value="GAA3792462.1"/>
    <property type="molecule type" value="Genomic_DNA"/>
</dbReference>
<dbReference type="RefSeq" id="WP_237340290.1">
    <property type="nucleotide sequence ID" value="NZ_BAABCM010000001.1"/>
</dbReference>
<comment type="caution">
    <text evidence="2">The sequence shown here is derived from an EMBL/GenBank/DDBJ whole genome shotgun (WGS) entry which is preliminary data.</text>
</comment>
<organism evidence="2 3">
    <name type="scientific">Amycolatopsis tucumanensis</name>
    <dbReference type="NCBI Taxonomy" id="401106"/>
    <lineage>
        <taxon>Bacteria</taxon>
        <taxon>Bacillati</taxon>
        <taxon>Actinomycetota</taxon>
        <taxon>Actinomycetes</taxon>
        <taxon>Pseudonocardiales</taxon>
        <taxon>Pseudonocardiaceae</taxon>
        <taxon>Amycolatopsis</taxon>
    </lineage>
</organism>
<feature type="region of interest" description="Disordered" evidence="1">
    <location>
        <begin position="120"/>
        <end position="143"/>
    </location>
</feature>
<protein>
    <submittedName>
        <fullName evidence="2">Uncharacterized protein</fullName>
    </submittedName>
</protein>
<sequence>MVALPETLSVRPDRGLIGLYGEQVDVFDYELVGTRTSEVLVSNDYEAYIRIPDTLDPVRLHFGTGDTDETVLLGRAEIEVPTGELVVSEITRGVHGPFELPDGPGIYALTVEAPADRATGAAPDDLWLRLERTGDPTREEDED</sequence>
<dbReference type="Proteomes" id="UP001501624">
    <property type="component" value="Unassembled WGS sequence"/>
</dbReference>
<proteinExistence type="predicted"/>
<feature type="compositionally biased region" description="Basic and acidic residues" evidence="1">
    <location>
        <begin position="126"/>
        <end position="137"/>
    </location>
</feature>
<name>A0ABP7HH10_9PSEU</name>
<evidence type="ECO:0000256" key="1">
    <source>
        <dbReference type="SAM" id="MobiDB-lite"/>
    </source>
</evidence>
<gene>
    <name evidence="2" type="ORF">GCM10022380_06480</name>
</gene>
<accession>A0ABP7HH10</accession>
<evidence type="ECO:0000313" key="3">
    <source>
        <dbReference type="Proteomes" id="UP001501624"/>
    </source>
</evidence>